<keyword evidence="8" id="KW-0175">Coiled coil</keyword>
<evidence type="ECO:0000256" key="1">
    <source>
        <dbReference type="ARBA" id="ARBA00004365"/>
    </source>
</evidence>
<dbReference type="Pfam" id="PF22638">
    <property type="entry name" value="FlgK_D1"/>
    <property type="match status" value="1"/>
</dbReference>
<evidence type="ECO:0000259" key="9">
    <source>
        <dbReference type="Pfam" id="PF00460"/>
    </source>
</evidence>
<keyword evidence="12" id="KW-0966">Cell projection</keyword>
<dbReference type="GO" id="GO:0005576">
    <property type="term" value="C:extracellular region"/>
    <property type="evidence" value="ECO:0007669"/>
    <property type="project" value="UniProtKB-SubCell"/>
</dbReference>
<evidence type="ECO:0000256" key="5">
    <source>
        <dbReference type="ARBA" id="ARBA00022525"/>
    </source>
</evidence>
<evidence type="ECO:0000313" key="12">
    <source>
        <dbReference type="EMBL" id="XBO70932.1"/>
    </source>
</evidence>
<keyword evidence="12" id="KW-0282">Flagellum</keyword>
<dbReference type="InterPro" id="IPR053927">
    <property type="entry name" value="FlgK_helical"/>
</dbReference>
<feature type="domain" description="Flagellar basal-body/hook protein C-terminal" evidence="10">
    <location>
        <begin position="504"/>
        <end position="544"/>
    </location>
</feature>
<dbReference type="SUPFAM" id="SSF64518">
    <property type="entry name" value="Phase 1 flagellin"/>
    <property type="match status" value="1"/>
</dbReference>
<evidence type="ECO:0000259" key="11">
    <source>
        <dbReference type="Pfam" id="PF22638"/>
    </source>
</evidence>
<dbReference type="InterPro" id="IPR010930">
    <property type="entry name" value="Flg_bb/hook_C_dom"/>
</dbReference>
<sequence>MSMFSIGLSGLNAAQNALTTTSNNISNVYTPGYNREITVLGEGSGGTQGVQVNDIERQFNQYVADQLNGAVSSSSALDAYQTQINQIDSLLADQDAGLAPLMQNFFSSLEDLASAPSDPAARQGVLGAADTLSAQFRAFDSYLQDMQDGINSQIRDEITQINNQSEQLASLNREISLAKAKTGEAPNALLNQRDQLVTEMSERIGVELTVQDGSSYRVSLPGGQPLVAGTESYQLKAVASASDPQRVVVGYQDPGGGLQRLDEDSLQGGSLGGLIQFRSETLDRTQNQIGQLAVSMAVAFNKQHADGYDLDGNSGGDMFDIGEPRVFANDANSGGATVTASFNIDKIEDLEAADYEVKVSDASASPPTFEVTRKDTGEAVDASFDATENTLTFGGVTLGIDDPSALADGDRFEVQPVRRAAGGFDTAISDPDKIAAAGETGASGDNENALALQGLQDEMSVGGSATLSQAYASLVGDVGNRTNVVQVNLAAQQGLTEQLSAVKLSESGVNLDEEAANLIRYQQYYQANAKVIDTATSVVDTILGLRG</sequence>
<dbReference type="PANTHER" id="PTHR30033">
    <property type="entry name" value="FLAGELLAR HOOK-ASSOCIATED PROTEIN 1"/>
    <property type="match status" value="1"/>
</dbReference>
<comment type="subcellular location">
    <subcellularLocation>
        <location evidence="1 7">Bacterial flagellum</location>
    </subcellularLocation>
    <subcellularLocation>
        <location evidence="2 7">Secreted</location>
    </subcellularLocation>
</comment>
<protein>
    <recommendedName>
        <fullName evidence="4 7">Flagellar hook-associated protein 1</fullName>
        <shortName evidence="7">HAP1</shortName>
    </recommendedName>
</protein>
<evidence type="ECO:0000256" key="7">
    <source>
        <dbReference type="RuleBase" id="RU362065"/>
    </source>
</evidence>
<evidence type="ECO:0000256" key="6">
    <source>
        <dbReference type="ARBA" id="ARBA00023143"/>
    </source>
</evidence>
<dbReference type="PANTHER" id="PTHR30033:SF1">
    <property type="entry name" value="FLAGELLAR HOOK-ASSOCIATED PROTEIN 1"/>
    <property type="match status" value="1"/>
</dbReference>
<feature type="coiled-coil region" evidence="8">
    <location>
        <begin position="154"/>
        <end position="181"/>
    </location>
</feature>
<keyword evidence="5 7" id="KW-0964">Secreted</keyword>
<dbReference type="NCBIfam" id="TIGR02492">
    <property type="entry name" value="flgK_ends"/>
    <property type="match status" value="1"/>
</dbReference>
<dbReference type="GO" id="GO:0044780">
    <property type="term" value="P:bacterial-type flagellum assembly"/>
    <property type="evidence" value="ECO:0007669"/>
    <property type="project" value="InterPro"/>
</dbReference>
<dbReference type="PRINTS" id="PR01005">
    <property type="entry name" value="FLGHOOKAP1"/>
</dbReference>
<evidence type="ECO:0000256" key="2">
    <source>
        <dbReference type="ARBA" id="ARBA00004613"/>
    </source>
</evidence>
<feature type="domain" description="Flagellar basal body rod protein N-terminal" evidence="9">
    <location>
        <begin position="6"/>
        <end position="33"/>
    </location>
</feature>
<accession>A0AAU7KHG9</accession>
<dbReference type="AlphaFoldDB" id="A0AAU7KHG9"/>
<evidence type="ECO:0000256" key="3">
    <source>
        <dbReference type="ARBA" id="ARBA00009677"/>
    </source>
</evidence>
<reference evidence="12" key="1">
    <citation type="submission" date="2022-06" db="EMBL/GenBank/DDBJ databases">
        <title>A novel DMS-producing enzyme.</title>
        <authorList>
            <person name="Zhang Y."/>
        </authorList>
    </citation>
    <scope>NUCLEOTIDE SEQUENCE</scope>
    <source>
        <strain evidence="12">RT37</strain>
    </source>
</reference>
<dbReference type="EMBL" id="CP098827">
    <property type="protein sequence ID" value="XBO70932.1"/>
    <property type="molecule type" value="Genomic_DNA"/>
</dbReference>
<dbReference type="InterPro" id="IPR001444">
    <property type="entry name" value="Flag_bb_rod_N"/>
</dbReference>
<dbReference type="Pfam" id="PF00460">
    <property type="entry name" value="Flg_bb_rod"/>
    <property type="match status" value="1"/>
</dbReference>
<evidence type="ECO:0000259" key="10">
    <source>
        <dbReference type="Pfam" id="PF06429"/>
    </source>
</evidence>
<dbReference type="GO" id="GO:0009424">
    <property type="term" value="C:bacterial-type flagellum hook"/>
    <property type="evidence" value="ECO:0007669"/>
    <property type="project" value="UniProtKB-UniRule"/>
</dbReference>
<dbReference type="InterPro" id="IPR002371">
    <property type="entry name" value="FlgK"/>
</dbReference>
<feature type="domain" description="Flagellar hook-associated protein FlgK helical" evidence="11">
    <location>
        <begin position="85"/>
        <end position="319"/>
    </location>
</feature>
<keyword evidence="12" id="KW-0969">Cilium</keyword>
<dbReference type="RefSeq" id="WP_108132055.1">
    <property type="nucleotide sequence ID" value="NZ_CP098827.1"/>
</dbReference>
<gene>
    <name evidence="7 12" type="primary">flgK</name>
    <name evidence="12" type="ORF">NFG58_20410</name>
</gene>
<dbReference type="Pfam" id="PF06429">
    <property type="entry name" value="Flg_bbr_C"/>
    <property type="match status" value="1"/>
</dbReference>
<proteinExistence type="inferred from homology"/>
<evidence type="ECO:0000256" key="8">
    <source>
        <dbReference type="SAM" id="Coils"/>
    </source>
</evidence>
<evidence type="ECO:0000256" key="4">
    <source>
        <dbReference type="ARBA" id="ARBA00016244"/>
    </source>
</evidence>
<dbReference type="GO" id="GO:0005198">
    <property type="term" value="F:structural molecule activity"/>
    <property type="evidence" value="ECO:0007669"/>
    <property type="project" value="UniProtKB-UniRule"/>
</dbReference>
<organism evidence="12">
    <name type="scientific">Halomonas sp. RT37</name>
    <dbReference type="NCBI Taxonomy" id="2950872"/>
    <lineage>
        <taxon>Bacteria</taxon>
        <taxon>Pseudomonadati</taxon>
        <taxon>Pseudomonadota</taxon>
        <taxon>Gammaproteobacteria</taxon>
        <taxon>Oceanospirillales</taxon>
        <taxon>Halomonadaceae</taxon>
        <taxon>Halomonas</taxon>
    </lineage>
</organism>
<keyword evidence="6 7" id="KW-0975">Bacterial flagellum</keyword>
<comment type="similarity">
    <text evidence="3 7">Belongs to the flagella basal body rod proteins family.</text>
</comment>
<name>A0AAU7KHG9_9GAMM</name>